<reference evidence="1 2" key="1">
    <citation type="journal article" date="2016" name="Sci. Rep.">
        <title>Draft genome sequencing and secretome analysis of fungal phytopathogen Ascochyta rabiei provides insight into the necrotrophic effector repertoire.</title>
        <authorList>
            <person name="Verma S."/>
            <person name="Gazara R.K."/>
            <person name="Nizam S."/>
            <person name="Parween S."/>
            <person name="Chattopadhyay D."/>
            <person name="Verma P.K."/>
        </authorList>
    </citation>
    <scope>NUCLEOTIDE SEQUENCE [LARGE SCALE GENOMIC DNA]</scope>
    <source>
        <strain evidence="1 2">ArDII</strain>
    </source>
</reference>
<evidence type="ECO:0000313" key="1">
    <source>
        <dbReference type="EMBL" id="KZM27965.1"/>
    </source>
</evidence>
<accession>A0A163LNU4</accession>
<gene>
    <name evidence="1" type="ORF">ST47_g890</name>
</gene>
<sequence length="99" mass="10459">MKTSILLTAAALVSGIHGCFLTAHSSTVGDCHGRKSEPKNHGGARQFVNWSKDACNIKGELLNGCTVNVSSTKGCGSVSFSIWKPGRFARGFQATEAEM</sequence>
<comment type="caution">
    <text evidence="1">The sequence shown here is derived from an EMBL/GenBank/DDBJ whole genome shotgun (WGS) entry which is preliminary data.</text>
</comment>
<dbReference type="EMBL" id="JYNV01000041">
    <property type="protein sequence ID" value="KZM27965.1"/>
    <property type="molecule type" value="Genomic_DNA"/>
</dbReference>
<keyword evidence="2" id="KW-1185">Reference proteome</keyword>
<proteinExistence type="predicted"/>
<organism evidence="1 2">
    <name type="scientific">Didymella rabiei</name>
    <name type="common">Chickpea ascochyta blight fungus</name>
    <name type="synonym">Mycosphaerella rabiei</name>
    <dbReference type="NCBI Taxonomy" id="5454"/>
    <lineage>
        <taxon>Eukaryota</taxon>
        <taxon>Fungi</taxon>
        <taxon>Dikarya</taxon>
        <taxon>Ascomycota</taxon>
        <taxon>Pezizomycotina</taxon>
        <taxon>Dothideomycetes</taxon>
        <taxon>Pleosporomycetidae</taxon>
        <taxon>Pleosporales</taxon>
        <taxon>Pleosporineae</taxon>
        <taxon>Didymellaceae</taxon>
        <taxon>Ascochyta</taxon>
    </lineage>
</organism>
<name>A0A163LNU4_DIDRA</name>
<dbReference type="OrthoDB" id="3456201at2759"/>
<dbReference type="Proteomes" id="UP000076837">
    <property type="component" value="Unassembled WGS sequence"/>
</dbReference>
<protein>
    <submittedName>
        <fullName evidence="1">Uncharacterized protein</fullName>
    </submittedName>
</protein>
<dbReference type="AlphaFoldDB" id="A0A163LNU4"/>
<evidence type="ECO:0000313" key="2">
    <source>
        <dbReference type="Proteomes" id="UP000076837"/>
    </source>
</evidence>